<dbReference type="Pfam" id="PF20127">
    <property type="entry name" value="DUF6517"/>
    <property type="match status" value="1"/>
</dbReference>
<protein>
    <submittedName>
        <fullName evidence="1">Uncharacterized protein</fullName>
    </submittedName>
</protein>
<organism evidence="1 2">
    <name type="scientific">Natronomonas aquatica</name>
    <dbReference type="NCBI Taxonomy" id="2841590"/>
    <lineage>
        <taxon>Archaea</taxon>
        <taxon>Methanobacteriati</taxon>
        <taxon>Methanobacteriota</taxon>
        <taxon>Stenosarchaea group</taxon>
        <taxon>Halobacteria</taxon>
        <taxon>Halobacteriales</taxon>
        <taxon>Natronomonadaceae</taxon>
        <taxon>Natronomonas</taxon>
    </lineage>
</organism>
<dbReference type="AlphaFoldDB" id="A0A9R1CUX1"/>
<keyword evidence="2" id="KW-1185">Reference proteome</keyword>
<dbReference type="PROSITE" id="PS51318">
    <property type="entry name" value="TAT"/>
    <property type="match status" value="1"/>
</dbReference>
<evidence type="ECO:0000313" key="2">
    <source>
        <dbReference type="Proteomes" id="UP001139494"/>
    </source>
</evidence>
<accession>A0A9R1CUX1</accession>
<name>A0A9R1CUX1_9EURY</name>
<dbReference type="RefSeq" id="WP_256030090.1">
    <property type="nucleotide sequence ID" value="NZ_JAHLKM010000016.1"/>
</dbReference>
<gene>
    <name evidence="1" type="ORF">KM295_11315</name>
</gene>
<proteinExistence type="predicted"/>
<dbReference type="EMBL" id="JAHLKM010000016">
    <property type="protein sequence ID" value="MCQ4334056.1"/>
    <property type="molecule type" value="Genomic_DNA"/>
</dbReference>
<evidence type="ECO:0000313" key="1">
    <source>
        <dbReference type="EMBL" id="MCQ4334056.1"/>
    </source>
</evidence>
<sequence length="206" mass="21132">MRPPRTTRRGLLVGGTVALAGCGLRPGESEPIEATATTPAELPEAAATEAGYSLETEDERTIETTVTAEISGDVETTARREVNATVFRRVYTDGASARFGVVTAPLVDLLEGSELRRDPVIALDDATAIEHATGRAISDPTADGDVSVVLLGAETTGVRLGGTVDGTAVSVVRASVSAGEDGVTAVALVPSSGTVPSLFEDVRRGE</sequence>
<dbReference type="InterPro" id="IPR045396">
    <property type="entry name" value="DUF6517"/>
</dbReference>
<dbReference type="PROSITE" id="PS51257">
    <property type="entry name" value="PROKAR_LIPOPROTEIN"/>
    <property type="match status" value="1"/>
</dbReference>
<comment type="caution">
    <text evidence="1">The sequence shown here is derived from an EMBL/GenBank/DDBJ whole genome shotgun (WGS) entry which is preliminary data.</text>
</comment>
<reference evidence="1" key="1">
    <citation type="journal article" date="2023" name="Front. Microbiol.">
        <title>Genomic-based phylogenetic and metabolic analyses of the genus Natronomonas, and description of Natronomonas aquatica sp. nov.</title>
        <authorList>
            <person name="Garcia-Roldan A."/>
            <person name="Duran-Viseras A."/>
            <person name="de la Haba R.R."/>
            <person name="Corral P."/>
            <person name="Sanchez-Porro C."/>
            <person name="Ventosa A."/>
        </authorList>
    </citation>
    <scope>NUCLEOTIDE SEQUENCE</scope>
    <source>
        <strain evidence="1">F2-12</strain>
    </source>
</reference>
<dbReference type="Proteomes" id="UP001139494">
    <property type="component" value="Unassembled WGS sequence"/>
</dbReference>
<dbReference type="InterPro" id="IPR006311">
    <property type="entry name" value="TAT_signal"/>
</dbReference>